<dbReference type="Proteomes" id="UP001046870">
    <property type="component" value="Chromosome 2"/>
</dbReference>
<evidence type="ECO:0000256" key="1">
    <source>
        <dbReference type="SAM" id="MobiDB-lite"/>
    </source>
</evidence>
<accession>A0A9D3QBD2</accession>
<organism evidence="2 3">
    <name type="scientific">Megalops atlanticus</name>
    <name type="common">Tarpon</name>
    <name type="synonym">Clupea gigantea</name>
    <dbReference type="NCBI Taxonomy" id="7932"/>
    <lineage>
        <taxon>Eukaryota</taxon>
        <taxon>Metazoa</taxon>
        <taxon>Chordata</taxon>
        <taxon>Craniata</taxon>
        <taxon>Vertebrata</taxon>
        <taxon>Euteleostomi</taxon>
        <taxon>Actinopterygii</taxon>
        <taxon>Neopterygii</taxon>
        <taxon>Teleostei</taxon>
        <taxon>Elopiformes</taxon>
        <taxon>Megalopidae</taxon>
        <taxon>Megalops</taxon>
    </lineage>
</organism>
<comment type="caution">
    <text evidence="2">The sequence shown here is derived from an EMBL/GenBank/DDBJ whole genome shotgun (WGS) entry which is preliminary data.</text>
</comment>
<proteinExistence type="predicted"/>
<evidence type="ECO:0000313" key="3">
    <source>
        <dbReference type="Proteomes" id="UP001046870"/>
    </source>
</evidence>
<evidence type="ECO:0000313" key="2">
    <source>
        <dbReference type="EMBL" id="KAG7487361.1"/>
    </source>
</evidence>
<sequence>MSHQNNFNEPWYIFDKLERPDSPVSSCPSAKSERSREHPLNFTGHISDKQRGQLQRADSPVHSYQSVESDKSMEAPLRFGGGTFPSSGRVQLKRSESVKPSSMSSKDHQMDLSSIFKMLYKLIKKELKNLQSDLSQDYPECFESRLEDPDVRDEVYKMLES</sequence>
<keyword evidence="3" id="KW-1185">Reference proteome</keyword>
<dbReference type="AlphaFoldDB" id="A0A9D3QBD2"/>
<dbReference type="EMBL" id="JAFDVH010000002">
    <property type="protein sequence ID" value="KAG7487361.1"/>
    <property type="molecule type" value="Genomic_DNA"/>
</dbReference>
<reference evidence="2" key="1">
    <citation type="submission" date="2021-01" db="EMBL/GenBank/DDBJ databases">
        <authorList>
            <person name="Zahm M."/>
            <person name="Roques C."/>
            <person name="Cabau C."/>
            <person name="Klopp C."/>
            <person name="Donnadieu C."/>
            <person name="Jouanno E."/>
            <person name="Lampietro C."/>
            <person name="Louis A."/>
            <person name="Herpin A."/>
            <person name="Echchiki A."/>
            <person name="Berthelot C."/>
            <person name="Parey E."/>
            <person name="Roest-Crollius H."/>
            <person name="Braasch I."/>
            <person name="Postlethwait J."/>
            <person name="Bobe J."/>
            <person name="Montfort J."/>
            <person name="Bouchez O."/>
            <person name="Begum T."/>
            <person name="Mejri S."/>
            <person name="Adams A."/>
            <person name="Chen W.-J."/>
            <person name="Guiguen Y."/>
        </authorList>
    </citation>
    <scope>NUCLEOTIDE SEQUENCE</scope>
    <source>
        <strain evidence="2">YG-15Mar2019-1</strain>
        <tissue evidence="2">Brain</tissue>
    </source>
</reference>
<gene>
    <name evidence="2" type="ORF">MATL_G00022430</name>
</gene>
<protein>
    <submittedName>
        <fullName evidence="2">Uncharacterized protein</fullName>
    </submittedName>
</protein>
<dbReference type="OrthoDB" id="8954327at2759"/>
<feature type="region of interest" description="Disordered" evidence="1">
    <location>
        <begin position="18"/>
        <end position="108"/>
    </location>
</feature>
<name>A0A9D3QBD2_MEGAT</name>